<dbReference type="SUPFAM" id="SSF56317">
    <property type="entry name" value="Carbon-nitrogen hydrolase"/>
    <property type="match status" value="2"/>
</dbReference>
<dbReference type="InterPro" id="IPR036526">
    <property type="entry name" value="C-N_Hydrolase_sf"/>
</dbReference>
<gene>
    <name evidence="3" type="ORF">SAMN02745215_00744</name>
</gene>
<keyword evidence="1 3" id="KW-0378">Hydrolase</keyword>
<accession>A0A1M7SER3</accession>
<evidence type="ECO:0000313" key="3">
    <source>
        <dbReference type="EMBL" id="SHN56960.1"/>
    </source>
</evidence>
<name>A0A1M7SER3_9FIRM</name>
<evidence type="ECO:0000256" key="1">
    <source>
        <dbReference type="ARBA" id="ARBA00022801"/>
    </source>
</evidence>
<proteinExistence type="predicted"/>
<dbReference type="RefSeq" id="WP_072771717.1">
    <property type="nucleotide sequence ID" value="NZ_FRDN01000004.1"/>
</dbReference>
<dbReference type="InterPro" id="IPR003010">
    <property type="entry name" value="C-N_Hydrolase"/>
</dbReference>
<feature type="domain" description="CN hydrolase" evidence="2">
    <location>
        <begin position="1"/>
        <end position="240"/>
    </location>
</feature>
<dbReference type="Proteomes" id="UP000184010">
    <property type="component" value="Unassembled WGS sequence"/>
</dbReference>
<dbReference type="EMBL" id="FRDN01000004">
    <property type="protein sequence ID" value="SHN56960.1"/>
    <property type="molecule type" value="Genomic_DNA"/>
</dbReference>
<dbReference type="STRING" id="1121395.SAMN02745215_00744"/>
<keyword evidence="4" id="KW-1185">Reference proteome</keyword>
<dbReference type="Pfam" id="PF00795">
    <property type="entry name" value="CN_hydrolase"/>
    <property type="match status" value="2"/>
</dbReference>
<evidence type="ECO:0000259" key="2">
    <source>
        <dbReference type="PROSITE" id="PS50263"/>
    </source>
</evidence>
<dbReference type="InterPro" id="IPR050345">
    <property type="entry name" value="Aliph_Amidase/BUP"/>
</dbReference>
<dbReference type="PROSITE" id="PS50263">
    <property type="entry name" value="CN_HYDROLASE"/>
    <property type="match status" value="1"/>
</dbReference>
<dbReference type="CDD" id="cd07197">
    <property type="entry name" value="nitrilase"/>
    <property type="match status" value="1"/>
</dbReference>
<dbReference type="Gene3D" id="3.60.110.10">
    <property type="entry name" value="Carbon-nitrogen hydrolase"/>
    <property type="match status" value="2"/>
</dbReference>
<sequence length="522" mass="58376">MRLACLQVEAQDWQNSKKAWLEIRKLILEAAQHHDLIIVPESVYPAYFLPQSEKPDTEDSLEEIFNELKEICKKTQTYLAFGYADNNQNLASLLNPKGEEIAKKSKSNLWHFDKRWFTQGAEVVTADTEYGKVGIVICADARLPELVRSVALENVKLIIDLANLTATGPELDKLSNAQSDYMLATRARENKVWLAVADKWGIEADTVTYAGRSAVYSPDGTCVAKAPSDRNMIVSAEIPTDANGEIQCTSDEELPVRHPDLYSILATETIKLPVYRYLAEAVIPELLTPYVIVNSLANHELSQGTKIKHIKRVLEQEPDLIILPTSINEEDIAEYQSLLKDNQFIVLSEGSDGQTRTRLIDNKEILASYITVDSVPQKDPFIQENNFPVIRKLPFGRIGFLHEKEMLLPEAARCSMLNGADAIIWQHGMSFAKAAPLARTRAAENRIFIFAVYSDTLGDSPHAASFIVDPAGNIIASTLFNRPLHATGAYCNFCNARLKSVVPGTHIVFDRRPRSYEKMVQS</sequence>
<dbReference type="PANTHER" id="PTHR43674">
    <property type="entry name" value="NITRILASE C965.09-RELATED"/>
    <property type="match status" value="1"/>
</dbReference>
<reference evidence="4" key="1">
    <citation type="submission" date="2016-12" db="EMBL/GenBank/DDBJ databases">
        <authorList>
            <person name="Varghese N."/>
            <person name="Submissions S."/>
        </authorList>
    </citation>
    <scope>NUCLEOTIDE SEQUENCE [LARGE SCALE GENOMIC DNA]</scope>
    <source>
        <strain evidence="4">DSM 11544</strain>
    </source>
</reference>
<protein>
    <submittedName>
        <fullName evidence="3">Predicted amidohydrolase</fullName>
    </submittedName>
</protein>
<evidence type="ECO:0000313" key="4">
    <source>
        <dbReference type="Proteomes" id="UP000184010"/>
    </source>
</evidence>
<dbReference type="PANTHER" id="PTHR43674:SF2">
    <property type="entry name" value="BETA-UREIDOPROPIONASE"/>
    <property type="match status" value="1"/>
</dbReference>
<dbReference type="AlphaFoldDB" id="A0A1M7SER3"/>
<organism evidence="3 4">
    <name type="scientific">Desulfitobacterium chlororespirans DSM 11544</name>
    <dbReference type="NCBI Taxonomy" id="1121395"/>
    <lineage>
        <taxon>Bacteria</taxon>
        <taxon>Bacillati</taxon>
        <taxon>Bacillota</taxon>
        <taxon>Clostridia</taxon>
        <taxon>Eubacteriales</taxon>
        <taxon>Desulfitobacteriaceae</taxon>
        <taxon>Desulfitobacterium</taxon>
    </lineage>
</organism>
<dbReference type="GO" id="GO:0016811">
    <property type="term" value="F:hydrolase activity, acting on carbon-nitrogen (but not peptide) bonds, in linear amides"/>
    <property type="evidence" value="ECO:0007669"/>
    <property type="project" value="UniProtKB-ARBA"/>
</dbReference>